<name>A0A4Q2U2E8_9HYPH</name>
<dbReference type="Pfam" id="PF16156">
    <property type="entry name" value="DUF4864"/>
    <property type="match status" value="1"/>
</dbReference>
<dbReference type="RefSeq" id="WP_129228989.1">
    <property type="nucleotide sequence ID" value="NZ_QYBB01000037.1"/>
</dbReference>
<dbReference type="InterPro" id="IPR032347">
    <property type="entry name" value="DUF4864"/>
</dbReference>
<reference evidence="2 3" key="1">
    <citation type="submission" date="2018-12" db="EMBL/GenBank/DDBJ databases">
        <authorList>
            <person name="Grouzdev D.S."/>
            <person name="Krutkina M.S."/>
        </authorList>
    </citation>
    <scope>NUCLEOTIDE SEQUENCE [LARGE SCALE GENOMIC DNA]</scope>
    <source>
        <strain evidence="2 3">RmlP026</strain>
    </source>
</reference>
<dbReference type="InterPro" id="IPR032710">
    <property type="entry name" value="NTF2-like_dom_sf"/>
</dbReference>
<dbReference type="Proteomes" id="UP000290759">
    <property type="component" value="Unassembled WGS sequence"/>
</dbReference>
<evidence type="ECO:0000313" key="3">
    <source>
        <dbReference type="Proteomes" id="UP000290759"/>
    </source>
</evidence>
<gene>
    <name evidence="2" type="ORF">D3273_21735</name>
</gene>
<protein>
    <submittedName>
        <fullName evidence="2">DUF4864 domain-containing protein</fullName>
    </submittedName>
</protein>
<comment type="caution">
    <text evidence="2">The sequence shown here is derived from an EMBL/GenBank/DDBJ whole genome shotgun (WGS) entry which is preliminary data.</text>
</comment>
<dbReference type="EMBL" id="QYBB01000037">
    <property type="protein sequence ID" value="RYC29898.1"/>
    <property type="molecule type" value="Genomic_DNA"/>
</dbReference>
<accession>A0A4Q2U2E8</accession>
<keyword evidence="1" id="KW-0732">Signal</keyword>
<feature type="chain" id="PRO_5020890301" evidence="1">
    <location>
        <begin position="24"/>
        <end position="140"/>
    </location>
</feature>
<evidence type="ECO:0000256" key="1">
    <source>
        <dbReference type="SAM" id="SignalP"/>
    </source>
</evidence>
<reference evidence="2 3" key="2">
    <citation type="submission" date="2019-02" db="EMBL/GenBank/DDBJ databases">
        <title>'Lichenibacterium ramalinii' gen. nov. sp. nov., 'Lichenibacterium minor' gen. nov. sp. nov.</title>
        <authorList>
            <person name="Pankratov T."/>
        </authorList>
    </citation>
    <scope>NUCLEOTIDE SEQUENCE [LARGE SCALE GENOMIC DNA]</scope>
    <source>
        <strain evidence="2 3">RmlP026</strain>
    </source>
</reference>
<dbReference type="SUPFAM" id="SSF54427">
    <property type="entry name" value="NTF2-like"/>
    <property type="match status" value="1"/>
</dbReference>
<dbReference type="AlphaFoldDB" id="A0A4Q2U2E8"/>
<organism evidence="2 3">
    <name type="scientific">Lichenibacterium minor</name>
    <dbReference type="NCBI Taxonomy" id="2316528"/>
    <lineage>
        <taxon>Bacteria</taxon>
        <taxon>Pseudomonadati</taxon>
        <taxon>Pseudomonadota</taxon>
        <taxon>Alphaproteobacteria</taxon>
        <taxon>Hyphomicrobiales</taxon>
        <taxon>Lichenihabitantaceae</taxon>
        <taxon>Lichenibacterium</taxon>
    </lineage>
</organism>
<keyword evidence="3" id="KW-1185">Reference proteome</keyword>
<feature type="signal peptide" evidence="1">
    <location>
        <begin position="1"/>
        <end position="23"/>
    </location>
</feature>
<proteinExistence type="predicted"/>
<evidence type="ECO:0000313" key="2">
    <source>
        <dbReference type="EMBL" id="RYC29898.1"/>
    </source>
</evidence>
<sequence length="140" mass="14566">MRRLLAPALLLAAVSAVSAPSRAAEAEADPAIQSTIASQIAAFGRGDAAEAESFASPGIKAMFPDASAFYGMVKQSYAPLVHPRSTHFEPTVTAEGGTIQHVTVVDADGVVWTAVYAMEKVDGRWAISGCTLVKSKETTA</sequence>
<dbReference type="OrthoDB" id="9130422at2"/>